<gene>
    <name evidence="4" type="ORF">HNR73_005630</name>
</gene>
<evidence type="ECO:0000313" key="4">
    <source>
        <dbReference type="EMBL" id="MBB6037752.1"/>
    </source>
</evidence>
<name>A0A841FW39_9ACTN</name>
<dbReference type="PANTHER" id="PTHR30055:SF226">
    <property type="entry name" value="HTH-TYPE TRANSCRIPTIONAL REGULATOR PKSA"/>
    <property type="match status" value="1"/>
</dbReference>
<accession>A0A841FW39</accession>
<dbReference type="PANTHER" id="PTHR30055">
    <property type="entry name" value="HTH-TYPE TRANSCRIPTIONAL REGULATOR RUTR"/>
    <property type="match status" value="1"/>
</dbReference>
<dbReference type="SUPFAM" id="SSF46689">
    <property type="entry name" value="Homeodomain-like"/>
    <property type="match status" value="1"/>
</dbReference>
<dbReference type="EMBL" id="JACHGT010000013">
    <property type="protein sequence ID" value="MBB6037752.1"/>
    <property type="molecule type" value="Genomic_DNA"/>
</dbReference>
<dbReference type="AlphaFoldDB" id="A0A841FW39"/>
<dbReference type="Proteomes" id="UP000548476">
    <property type="component" value="Unassembled WGS sequence"/>
</dbReference>
<sequence length="231" mass="26019">MTMPSGFPKPRKTPVQERSAERVTAMLDVCGELLDEIGYRALTTTLIAERARVPIGSVYQFFADKHELADSLAARHLGDLLDRIDDPFDPERLSYPADCSHEALPGQPPDDWWQLFSTFYDELVTSYRTEPGCRVLSLGTDSTLWSPGTRPHPHDVIIDHLTAYFEKYPHLTEIPEWTRLGARWGVEILHALVAAAFRADPDGDTGVLSDGRVHARHILTGYFTVRRAGHR</sequence>
<dbReference type="InterPro" id="IPR041674">
    <property type="entry name" value="TetR_C_22"/>
</dbReference>
<keyword evidence="5" id="KW-1185">Reference proteome</keyword>
<dbReference type="GO" id="GO:0000976">
    <property type="term" value="F:transcription cis-regulatory region binding"/>
    <property type="evidence" value="ECO:0007669"/>
    <property type="project" value="TreeGrafter"/>
</dbReference>
<evidence type="ECO:0000256" key="2">
    <source>
        <dbReference type="PROSITE-ProRule" id="PRU00335"/>
    </source>
</evidence>
<evidence type="ECO:0000256" key="1">
    <source>
        <dbReference type="ARBA" id="ARBA00023125"/>
    </source>
</evidence>
<dbReference type="InterPro" id="IPR001647">
    <property type="entry name" value="HTH_TetR"/>
</dbReference>
<dbReference type="GO" id="GO:0003700">
    <property type="term" value="F:DNA-binding transcription factor activity"/>
    <property type="evidence" value="ECO:0007669"/>
    <property type="project" value="TreeGrafter"/>
</dbReference>
<dbReference type="InterPro" id="IPR009057">
    <property type="entry name" value="Homeodomain-like_sf"/>
</dbReference>
<feature type="DNA-binding region" description="H-T-H motif" evidence="2">
    <location>
        <begin position="43"/>
        <end position="62"/>
    </location>
</feature>
<organism evidence="4 5">
    <name type="scientific">Phytomonospora endophytica</name>
    <dbReference type="NCBI Taxonomy" id="714109"/>
    <lineage>
        <taxon>Bacteria</taxon>
        <taxon>Bacillati</taxon>
        <taxon>Actinomycetota</taxon>
        <taxon>Actinomycetes</taxon>
        <taxon>Micromonosporales</taxon>
        <taxon>Micromonosporaceae</taxon>
        <taxon>Phytomonospora</taxon>
    </lineage>
</organism>
<dbReference type="PROSITE" id="PS50977">
    <property type="entry name" value="HTH_TETR_2"/>
    <property type="match status" value="1"/>
</dbReference>
<dbReference type="PRINTS" id="PR00455">
    <property type="entry name" value="HTHTETR"/>
</dbReference>
<dbReference type="Gene3D" id="1.10.357.10">
    <property type="entry name" value="Tetracycline Repressor, domain 2"/>
    <property type="match status" value="1"/>
</dbReference>
<reference evidence="4 5" key="1">
    <citation type="submission" date="2020-08" db="EMBL/GenBank/DDBJ databases">
        <title>Genomic Encyclopedia of Type Strains, Phase IV (KMG-IV): sequencing the most valuable type-strain genomes for metagenomic binning, comparative biology and taxonomic classification.</title>
        <authorList>
            <person name="Goeker M."/>
        </authorList>
    </citation>
    <scope>NUCLEOTIDE SEQUENCE [LARGE SCALE GENOMIC DNA]</scope>
    <source>
        <strain evidence="4 5">YIM 65646</strain>
    </source>
</reference>
<proteinExistence type="predicted"/>
<dbReference type="Pfam" id="PF17928">
    <property type="entry name" value="TetR_C_22"/>
    <property type="match status" value="1"/>
</dbReference>
<protein>
    <submittedName>
        <fullName evidence="4">AcrR family transcriptional regulator</fullName>
    </submittedName>
</protein>
<dbReference type="Pfam" id="PF00440">
    <property type="entry name" value="TetR_N"/>
    <property type="match status" value="1"/>
</dbReference>
<comment type="caution">
    <text evidence="4">The sequence shown here is derived from an EMBL/GenBank/DDBJ whole genome shotgun (WGS) entry which is preliminary data.</text>
</comment>
<evidence type="ECO:0000313" key="5">
    <source>
        <dbReference type="Proteomes" id="UP000548476"/>
    </source>
</evidence>
<feature type="domain" description="HTH tetR-type" evidence="3">
    <location>
        <begin position="20"/>
        <end position="80"/>
    </location>
</feature>
<dbReference type="InterPro" id="IPR050109">
    <property type="entry name" value="HTH-type_TetR-like_transc_reg"/>
</dbReference>
<keyword evidence="1 2" id="KW-0238">DNA-binding</keyword>
<evidence type="ECO:0000259" key="3">
    <source>
        <dbReference type="PROSITE" id="PS50977"/>
    </source>
</evidence>